<feature type="domain" description="HD Cas3-type" evidence="9">
    <location>
        <begin position="101"/>
        <end position="285"/>
    </location>
</feature>
<comment type="similarity">
    <text evidence="2">In the central section; belongs to the CRISPR-associated helicase Cas3 family.</text>
</comment>
<dbReference type="GO" id="GO:0005524">
    <property type="term" value="F:ATP binding"/>
    <property type="evidence" value="ECO:0007669"/>
    <property type="project" value="UniProtKB-KW"/>
</dbReference>
<evidence type="ECO:0000256" key="6">
    <source>
        <dbReference type="ARBA" id="ARBA00022806"/>
    </source>
</evidence>
<gene>
    <name evidence="10" type="primary">cas3f</name>
    <name evidence="10" type="ORF">RFH51_12510</name>
</gene>
<proteinExistence type="inferred from homology"/>
<dbReference type="GO" id="GO:0016787">
    <property type="term" value="F:hydrolase activity"/>
    <property type="evidence" value="ECO:0007669"/>
    <property type="project" value="UniProtKB-KW"/>
</dbReference>
<keyword evidence="8" id="KW-0051">Antiviral defense</keyword>
<dbReference type="Gene3D" id="3.40.50.300">
    <property type="entry name" value="P-loop containing nucleotide triphosphate hydrolases"/>
    <property type="match status" value="1"/>
</dbReference>
<dbReference type="InterPro" id="IPR013395">
    <property type="entry name" value="CRISPR-assoc_Cas3_yers"/>
</dbReference>
<evidence type="ECO:0000256" key="1">
    <source>
        <dbReference type="ARBA" id="ARBA00006847"/>
    </source>
</evidence>
<evidence type="ECO:0000256" key="4">
    <source>
        <dbReference type="ARBA" id="ARBA00022741"/>
    </source>
</evidence>
<dbReference type="InterPro" id="IPR054712">
    <property type="entry name" value="Cas3-like_dom"/>
</dbReference>
<dbReference type="InterPro" id="IPR038257">
    <property type="entry name" value="CRISPR-assoc_Cas3_HD_sf"/>
</dbReference>
<dbReference type="InterPro" id="IPR006483">
    <property type="entry name" value="CRISPR-assoc_Cas3_HD"/>
</dbReference>
<evidence type="ECO:0000313" key="11">
    <source>
        <dbReference type="Proteomes" id="UP001243195"/>
    </source>
</evidence>
<dbReference type="AlphaFoldDB" id="A0AAW8JL10"/>
<accession>A0AAW8JL10</accession>
<evidence type="ECO:0000313" key="10">
    <source>
        <dbReference type="EMBL" id="MDQ9072280.1"/>
    </source>
</evidence>
<dbReference type="PROSITE" id="PS51643">
    <property type="entry name" value="HD_CAS3"/>
    <property type="match status" value="1"/>
</dbReference>
<evidence type="ECO:0000256" key="7">
    <source>
        <dbReference type="ARBA" id="ARBA00022840"/>
    </source>
</evidence>
<keyword evidence="6" id="KW-0347">Helicase</keyword>
<dbReference type="GO" id="GO:0046872">
    <property type="term" value="F:metal ion binding"/>
    <property type="evidence" value="ECO:0007669"/>
    <property type="project" value="UniProtKB-KW"/>
</dbReference>
<evidence type="ECO:0000256" key="2">
    <source>
        <dbReference type="ARBA" id="ARBA00009046"/>
    </source>
</evidence>
<dbReference type="Pfam" id="PF22590">
    <property type="entry name" value="Cas3-like_C_2"/>
    <property type="match status" value="1"/>
</dbReference>
<dbReference type="SUPFAM" id="SSF52540">
    <property type="entry name" value="P-loop containing nucleoside triphosphate hydrolases"/>
    <property type="match status" value="1"/>
</dbReference>
<dbReference type="Proteomes" id="UP001243195">
    <property type="component" value="Unassembled WGS sequence"/>
</dbReference>
<dbReference type="RefSeq" id="WP_308956709.1">
    <property type="nucleotide sequence ID" value="NZ_JAVICY010000020.1"/>
</dbReference>
<dbReference type="NCBIfam" id="TIGR02562">
    <property type="entry name" value="cas3_yersinia"/>
    <property type="match status" value="1"/>
</dbReference>
<dbReference type="InterPro" id="IPR048823">
    <property type="entry name" value="Cas3_I-F_Cas2"/>
</dbReference>
<dbReference type="GO" id="GO:0004386">
    <property type="term" value="F:helicase activity"/>
    <property type="evidence" value="ECO:0007669"/>
    <property type="project" value="UniProtKB-KW"/>
</dbReference>
<dbReference type="InterPro" id="IPR027417">
    <property type="entry name" value="P-loop_NTPase"/>
</dbReference>
<organism evidence="10 11">
    <name type="scientific">Acinetobacter gerneri</name>
    <dbReference type="NCBI Taxonomy" id="202952"/>
    <lineage>
        <taxon>Bacteria</taxon>
        <taxon>Pseudomonadati</taxon>
        <taxon>Pseudomonadota</taxon>
        <taxon>Gammaproteobacteria</taxon>
        <taxon>Moraxellales</taxon>
        <taxon>Moraxellaceae</taxon>
        <taxon>Acinetobacter</taxon>
    </lineage>
</organism>
<keyword evidence="7" id="KW-0067">ATP-binding</keyword>
<dbReference type="GO" id="GO:0051607">
    <property type="term" value="P:defense response to virus"/>
    <property type="evidence" value="ECO:0007669"/>
    <property type="project" value="UniProtKB-KW"/>
</dbReference>
<dbReference type="EMBL" id="JAVIDA010000017">
    <property type="protein sequence ID" value="MDQ9072280.1"/>
    <property type="molecule type" value="Genomic_DNA"/>
</dbReference>
<evidence type="ECO:0000256" key="5">
    <source>
        <dbReference type="ARBA" id="ARBA00022801"/>
    </source>
</evidence>
<evidence type="ECO:0000256" key="3">
    <source>
        <dbReference type="ARBA" id="ARBA00022723"/>
    </source>
</evidence>
<keyword evidence="5" id="KW-0378">Hydrolase</keyword>
<protein>
    <submittedName>
        <fullName evidence="10">Type I-F CRISPR-associated helicase Cas3f</fullName>
    </submittedName>
</protein>
<dbReference type="Pfam" id="PF21384">
    <property type="entry name" value="Cas3_I-F_Cas2"/>
    <property type="match status" value="1"/>
</dbReference>
<keyword evidence="4" id="KW-0547">Nucleotide-binding</keyword>
<evidence type="ECO:0000259" key="9">
    <source>
        <dbReference type="PROSITE" id="PS51643"/>
    </source>
</evidence>
<sequence length="1072" mass="122095">MHTIFISACEKRAIKKTRTVLDSYAIRTGQSSWQAPMTMEGLKEIRSALKRTATRQTAVAAYVNYGMRRMKLLWIIGSKSKFGTDGAYPVASTRKQQKQLQLEPWVRVASLLAGAAGDMHDIGKASVHFQDKLNSAEILKDEIRHEWLSMKLLQKLRKNNWNWQDAWTDVDRNIGEFSLGERAKVDKESILNELEAVDFLVVSHHGLLGASNLYPNSSLHVRTQISISKAQITCAGDLDERIFKSHQARMARVQKLIASDTAKSLVYWKALTLHARAALIFADHTVSAQAFSSAIPENIGLFANTKLKKDEKGDYKRSLDQPLDWHLQNVGDRASYLAVKMMTDLNLSGLSEQIVEYICQSAKHTRFNWQNKVANALQKQVSKHPDIPSLLFNIAGTGSGKTRMNLRAACTLRPNDPRIAIALNLRSLTMQTGEALKSSMNLSEDELAVIIGDKVSQQLFNQRDKNDVGIDDDENLAEPMFDSEWGEDNFLPDWLHPLFEKNSKGRKGTDQQAQSVLASPILVSTIDYLIAAGEPHRQGHHVKALLRIMSSDLILDEIDGYEPKSLIAVLRLVQLSAMYGRNVICSSATLSETVAKTIYRAYESGIEMREALYADPEHKNAQKFLVAIADNELNPKIWIQDIQKTSDFDEKYQQHLDELQQVLNEKALRPHRIAQLARIEQPPSVEHWKKTILEQVQSLHQSHAWSFKNTDKKLSFGLVRVANIKHAIALAKYLSTHLPHGKIACYHANDWLISRFEKEQRLDFLLTRHPNPQKKLSGNEHILQDEEINFTLENTEAADVPFIVIATPVEEVGRDHDFDWAVIDASSIQSIVQAAGRVNRHRLNVVESPNIAIPQFNYRYCENKEQTKPKKTAVFKWPGYEAYGSTSRENRYKTQNLAELIPWDEKEQVVINACLRFDKSKCLFAKYDDTEIQKFCEDYFYPSEYQDFSNPDVPAFLLAEEIYDRTPLRDIQKQEVYLFDVVDDQLKFKRTDLSHVQFDAQSGKYIPSVKTVLFGVEDAPQNTWLAHDPVSLLKLCERYNVSAEEGCKVSLALYPNQEPEWVYHLGFGVYRK</sequence>
<keyword evidence="3" id="KW-0479">Metal-binding</keyword>
<comment type="caution">
    <text evidence="10">The sequence shown here is derived from an EMBL/GenBank/DDBJ whole genome shotgun (WGS) entry which is preliminary data.</text>
</comment>
<evidence type="ECO:0000256" key="8">
    <source>
        <dbReference type="ARBA" id="ARBA00023118"/>
    </source>
</evidence>
<dbReference type="Gene3D" id="1.10.3210.30">
    <property type="match status" value="1"/>
</dbReference>
<name>A0AAW8JL10_9GAMM</name>
<reference evidence="10" key="1">
    <citation type="submission" date="2023-08" db="EMBL/GenBank/DDBJ databases">
        <title>Emergence of clinically-relevant ST2 carbapenem-resistant Acinetobacter baumannii strains in hospital sewages in Zhejiang, East of China.</title>
        <authorList>
            <person name="Kaichao C."/>
            <person name="Zhang R."/>
        </authorList>
    </citation>
    <scope>NUCLEOTIDE SEQUENCE</scope>
    <source>
        <strain evidence="10">M-SY-60</strain>
    </source>
</reference>
<comment type="similarity">
    <text evidence="1">In the N-terminal section; belongs to the CRISPR-associated nuclease Cas3-HD family.</text>
</comment>